<feature type="transmembrane region" description="Helical" evidence="9">
    <location>
        <begin position="681"/>
        <end position="703"/>
    </location>
</feature>
<feature type="transmembrane region" description="Helical" evidence="9">
    <location>
        <begin position="643"/>
        <end position="669"/>
    </location>
</feature>
<dbReference type="Pfam" id="PF03169">
    <property type="entry name" value="OPT"/>
    <property type="match status" value="1"/>
</dbReference>
<dbReference type="InParanoid" id="A0A1J7JG03"/>
<keyword evidence="3" id="KW-0813">Transport</keyword>
<comment type="similarity">
    <text evidence="2">Belongs to the oligopeptide OPT transporter family.</text>
</comment>
<feature type="transmembrane region" description="Helical" evidence="9">
    <location>
        <begin position="133"/>
        <end position="151"/>
    </location>
</feature>
<feature type="transmembrane region" description="Helical" evidence="9">
    <location>
        <begin position="30"/>
        <end position="53"/>
    </location>
</feature>
<dbReference type="EMBL" id="KV875095">
    <property type="protein sequence ID" value="OIW32273.1"/>
    <property type="molecule type" value="Genomic_DNA"/>
</dbReference>
<evidence type="ECO:0000256" key="5">
    <source>
        <dbReference type="ARBA" id="ARBA00022856"/>
    </source>
</evidence>
<keyword evidence="6" id="KW-0653">Protein transport</keyword>
<evidence type="ECO:0000313" key="10">
    <source>
        <dbReference type="EMBL" id="OIW32273.1"/>
    </source>
</evidence>
<gene>
    <name evidence="10" type="ORF">CONLIGDRAFT_593442</name>
</gene>
<feature type="transmembrane region" description="Helical" evidence="9">
    <location>
        <begin position="502"/>
        <end position="522"/>
    </location>
</feature>
<dbReference type="InterPro" id="IPR004813">
    <property type="entry name" value="OPT"/>
</dbReference>
<evidence type="ECO:0000256" key="4">
    <source>
        <dbReference type="ARBA" id="ARBA00022692"/>
    </source>
</evidence>
<evidence type="ECO:0000256" key="6">
    <source>
        <dbReference type="ARBA" id="ARBA00022927"/>
    </source>
</evidence>
<dbReference type="NCBIfam" id="TIGR00728">
    <property type="entry name" value="OPT_sfam"/>
    <property type="match status" value="1"/>
</dbReference>
<evidence type="ECO:0000256" key="2">
    <source>
        <dbReference type="ARBA" id="ARBA00008807"/>
    </source>
</evidence>
<dbReference type="PANTHER" id="PTHR22601">
    <property type="entry name" value="ISP4 LIKE PROTEIN"/>
    <property type="match status" value="1"/>
</dbReference>
<accession>A0A1J7JG03</accession>
<sequence>MEEIALKALHTDDDSTLNPWTFRTFFLGKFMMVIDTGFGLSAFGSALATIFLFKPQSVSVSIIFLTVISYVGGNALATIIPQKGALGRWLNPHDFNSKEHLAIIIMSGSASGAAYATEVLATQKLYYNVVPNAAVAILLLFSSQLLGYGMAGVLRKSLVYPTNMIWPSILPLSALVETLHRERSEMKKRFNFFWIIFGVVAVWELFPQYIMPVLTGVSVFCLANRSSLVFTHVFGGSNGNEGLGLLALSFDWQCITTSAFFLPLQTLTNGFIGYILCMCLFFGLYYGNVWSALDFPFLSQQLFSQNSTQELFDVYNQSAILNANLELDVNALEAQGLPFFSATNASYLLTTNLGITATVMHICLWNRDAVRDAFSLKRPNFSRIRRYLSNPKLLWKRQATPITQEKLAELDPHYRQMLVYEEVPSWWYLSILVLSIIIALGCIYTLDSTLPWWGFLIAITLSFLATLFFGAMAGLIGFSVPITSVVQLIGGYLHPGKPVANMYFVLFGANAQAQALGLVNSLKLGQYGKLSPRCTFTVQIMGTLLGAVVNYVLMNSITDNQREVLLSIQGTNIWSGQVIQSFNSNAIAFGALSEYMFSIGRTYSWIVLALPLGFVLPVPFYLLHKRFPNLRLDYFVTPVICWYLGYLSVGINSSVGLYFAIGFFVQFFVRKRYPAWFIRYNYILAAAISGGTELLVFVTTFAVQGGSGSAVVFPPYWGNNFQSGNYDYCVRDPGLG</sequence>
<reference evidence="10 11" key="1">
    <citation type="submission" date="2016-10" db="EMBL/GenBank/DDBJ databases">
        <title>Draft genome sequence of Coniochaeta ligniaria NRRL30616, a lignocellulolytic fungus for bioabatement of inhibitors in plant biomass hydrolysates.</title>
        <authorList>
            <consortium name="DOE Joint Genome Institute"/>
            <person name="Jimenez D.J."/>
            <person name="Hector R.E."/>
            <person name="Riley R."/>
            <person name="Sun H."/>
            <person name="Grigoriev I.V."/>
            <person name="Van Elsas J.D."/>
            <person name="Nichols N.N."/>
        </authorList>
    </citation>
    <scope>NUCLEOTIDE SEQUENCE [LARGE SCALE GENOMIC DNA]</scope>
    <source>
        <strain evidence="10 11">NRRL 30616</strain>
    </source>
</reference>
<feature type="transmembrane region" description="Helical" evidence="9">
    <location>
        <begin position="60"/>
        <end position="80"/>
    </location>
</feature>
<dbReference type="GO" id="GO:0016020">
    <property type="term" value="C:membrane"/>
    <property type="evidence" value="ECO:0007669"/>
    <property type="project" value="UniProtKB-SubCell"/>
</dbReference>
<feature type="transmembrane region" description="Helical" evidence="9">
    <location>
        <begin position="100"/>
        <end position="121"/>
    </location>
</feature>
<evidence type="ECO:0000313" key="11">
    <source>
        <dbReference type="Proteomes" id="UP000182658"/>
    </source>
</evidence>
<feature type="transmembrane region" description="Helical" evidence="9">
    <location>
        <begin position="271"/>
        <end position="293"/>
    </location>
</feature>
<keyword evidence="7 9" id="KW-1133">Transmembrane helix</keyword>
<proteinExistence type="inferred from homology"/>
<keyword evidence="5" id="KW-0571">Peptide transport</keyword>
<keyword evidence="8 9" id="KW-0472">Membrane</keyword>
<evidence type="ECO:0000256" key="8">
    <source>
        <dbReference type="ARBA" id="ARBA00023136"/>
    </source>
</evidence>
<evidence type="ECO:0000256" key="1">
    <source>
        <dbReference type="ARBA" id="ARBA00004141"/>
    </source>
</evidence>
<dbReference type="GO" id="GO:0015031">
    <property type="term" value="P:protein transport"/>
    <property type="evidence" value="ECO:0007669"/>
    <property type="project" value="UniProtKB-KW"/>
</dbReference>
<keyword evidence="4 9" id="KW-0812">Transmembrane</keyword>
<organism evidence="10 11">
    <name type="scientific">Coniochaeta ligniaria NRRL 30616</name>
    <dbReference type="NCBI Taxonomy" id="1408157"/>
    <lineage>
        <taxon>Eukaryota</taxon>
        <taxon>Fungi</taxon>
        <taxon>Dikarya</taxon>
        <taxon>Ascomycota</taxon>
        <taxon>Pezizomycotina</taxon>
        <taxon>Sordariomycetes</taxon>
        <taxon>Sordariomycetidae</taxon>
        <taxon>Coniochaetales</taxon>
        <taxon>Coniochaetaceae</taxon>
        <taxon>Coniochaeta</taxon>
    </lineage>
</organism>
<feature type="transmembrane region" description="Helical" evidence="9">
    <location>
        <begin position="604"/>
        <end position="623"/>
    </location>
</feature>
<keyword evidence="11" id="KW-1185">Reference proteome</keyword>
<evidence type="ECO:0000256" key="3">
    <source>
        <dbReference type="ARBA" id="ARBA00022448"/>
    </source>
</evidence>
<feature type="transmembrane region" description="Helical" evidence="9">
    <location>
        <begin position="453"/>
        <end position="482"/>
    </location>
</feature>
<name>A0A1J7JG03_9PEZI</name>
<comment type="subcellular location">
    <subcellularLocation>
        <location evidence="1">Membrane</location>
        <topology evidence="1">Multi-pass membrane protein</topology>
    </subcellularLocation>
</comment>
<dbReference type="GO" id="GO:0035673">
    <property type="term" value="F:oligopeptide transmembrane transporter activity"/>
    <property type="evidence" value="ECO:0007669"/>
    <property type="project" value="InterPro"/>
</dbReference>
<feature type="transmembrane region" description="Helical" evidence="9">
    <location>
        <begin position="426"/>
        <end position="446"/>
    </location>
</feature>
<dbReference type="AlphaFoldDB" id="A0A1J7JG03"/>
<feature type="transmembrane region" description="Helical" evidence="9">
    <location>
        <begin position="534"/>
        <end position="553"/>
    </location>
</feature>
<feature type="transmembrane region" description="Helical" evidence="9">
    <location>
        <begin position="243"/>
        <end position="264"/>
    </location>
</feature>
<evidence type="ECO:0000256" key="7">
    <source>
        <dbReference type="ARBA" id="ARBA00022989"/>
    </source>
</evidence>
<dbReference type="InterPro" id="IPR004648">
    <property type="entry name" value="Oligpept_transpt"/>
</dbReference>
<feature type="transmembrane region" description="Helical" evidence="9">
    <location>
        <begin position="192"/>
        <end position="210"/>
    </location>
</feature>
<dbReference type="Proteomes" id="UP000182658">
    <property type="component" value="Unassembled WGS sequence"/>
</dbReference>
<evidence type="ECO:0000256" key="9">
    <source>
        <dbReference type="SAM" id="Phobius"/>
    </source>
</evidence>
<dbReference type="OrthoDB" id="9986677at2759"/>
<protein>
    <submittedName>
        <fullName evidence="10">OPT superfamily oligopeptide transporter</fullName>
    </submittedName>
</protein>
<feature type="transmembrane region" description="Helical" evidence="9">
    <location>
        <begin position="163"/>
        <end position="180"/>
    </location>
</feature>